<feature type="domain" description="RimM N-terminal" evidence="6">
    <location>
        <begin position="9"/>
        <end position="90"/>
    </location>
</feature>
<dbReference type="Proteomes" id="UP000036102">
    <property type="component" value="Unassembled WGS sequence"/>
</dbReference>
<comment type="subunit">
    <text evidence="5">Binds ribosomal protein uS19.</text>
</comment>
<dbReference type="EMBL" id="LFBU01000001">
    <property type="protein sequence ID" value="KMQ75202.1"/>
    <property type="molecule type" value="Genomic_DNA"/>
</dbReference>
<dbReference type="InterPro" id="IPR011961">
    <property type="entry name" value="RimM"/>
</dbReference>
<evidence type="ECO:0000256" key="5">
    <source>
        <dbReference type="HAMAP-Rule" id="MF_00014"/>
    </source>
</evidence>
<dbReference type="GO" id="GO:0043022">
    <property type="term" value="F:ribosome binding"/>
    <property type="evidence" value="ECO:0007669"/>
    <property type="project" value="InterPro"/>
</dbReference>
<dbReference type="InterPro" id="IPR009000">
    <property type="entry name" value="Transl_B-barrel_sf"/>
</dbReference>
<evidence type="ECO:0000256" key="4">
    <source>
        <dbReference type="ARBA" id="ARBA00023186"/>
    </source>
</evidence>
<comment type="function">
    <text evidence="5">An accessory protein needed during the final step in the assembly of 30S ribosomal subunit, possibly for assembly of the head region. Essential for efficient processing of 16S rRNA. May be needed both before and after RbfA during the maturation of 16S rRNA. It has affinity for free ribosomal 30S subunits but not for 70S ribosomes.</text>
</comment>
<dbReference type="GO" id="GO:0042274">
    <property type="term" value="P:ribosomal small subunit biogenesis"/>
    <property type="evidence" value="ECO:0007669"/>
    <property type="project" value="UniProtKB-UniRule"/>
</dbReference>
<evidence type="ECO:0000313" key="9">
    <source>
        <dbReference type="Proteomes" id="UP000036102"/>
    </source>
</evidence>
<comment type="caution">
    <text evidence="8">The sequence shown here is derived from an EMBL/GenBank/DDBJ whole genome shotgun (WGS) entry which is preliminary data.</text>
</comment>
<dbReference type="GO" id="GO:0005840">
    <property type="term" value="C:ribosome"/>
    <property type="evidence" value="ECO:0007669"/>
    <property type="project" value="InterPro"/>
</dbReference>
<dbReference type="PANTHER" id="PTHR33692:SF1">
    <property type="entry name" value="RIBOSOME MATURATION FACTOR RIMM"/>
    <property type="match status" value="1"/>
</dbReference>
<dbReference type="Gene3D" id="2.40.30.60">
    <property type="entry name" value="RimM"/>
    <property type="match status" value="1"/>
</dbReference>
<dbReference type="GO" id="GO:0005737">
    <property type="term" value="C:cytoplasm"/>
    <property type="evidence" value="ECO:0007669"/>
    <property type="project" value="UniProtKB-SubCell"/>
</dbReference>
<dbReference type="Pfam" id="PF01782">
    <property type="entry name" value="RimM"/>
    <property type="match status" value="1"/>
</dbReference>
<dbReference type="GO" id="GO:0006364">
    <property type="term" value="P:rRNA processing"/>
    <property type="evidence" value="ECO:0007669"/>
    <property type="project" value="UniProtKB-UniRule"/>
</dbReference>
<name>A0A0J7JAJ8_9GAMM</name>
<accession>A0A0J7JAJ8</accession>
<keyword evidence="3 5" id="KW-0698">rRNA processing</keyword>
<evidence type="ECO:0000259" key="7">
    <source>
        <dbReference type="Pfam" id="PF24986"/>
    </source>
</evidence>
<dbReference type="InterPro" id="IPR036976">
    <property type="entry name" value="RimM_N_sf"/>
</dbReference>
<comment type="similarity">
    <text evidence="5">Belongs to the RimM family.</text>
</comment>
<dbReference type="PANTHER" id="PTHR33692">
    <property type="entry name" value="RIBOSOME MATURATION FACTOR RIMM"/>
    <property type="match status" value="1"/>
</dbReference>
<dbReference type="HAMAP" id="MF_00014">
    <property type="entry name" value="Ribosome_mat_RimM"/>
    <property type="match status" value="1"/>
</dbReference>
<evidence type="ECO:0000256" key="2">
    <source>
        <dbReference type="ARBA" id="ARBA00022517"/>
    </source>
</evidence>
<dbReference type="NCBIfam" id="TIGR02273">
    <property type="entry name" value="16S_RimM"/>
    <property type="match status" value="1"/>
</dbReference>
<dbReference type="InterPro" id="IPR011033">
    <property type="entry name" value="PRC_barrel-like_sf"/>
</dbReference>
<dbReference type="OrthoDB" id="9783509at2"/>
<dbReference type="AlphaFoldDB" id="A0A0J7JAJ8"/>
<organism evidence="8 9">
    <name type="scientific">Marinobacter subterrani</name>
    <dbReference type="NCBI Taxonomy" id="1658765"/>
    <lineage>
        <taxon>Bacteria</taxon>
        <taxon>Pseudomonadati</taxon>
        <taxon>Pseudomonadota</taxon>
        <taxon>Gammaproteobacteria</taxon>
        <taxon>Pseudomonadales</taxon>
        <taxon>Marinobacteraceae</taxon>
        <taxon>Marinobacter</taxon>
    </lineage>
</organism>
<comment type="subcellular location">
    <subcellularLocation>
        <location evidence="5">Cytoplasm</location>
    </subcellularLocation>
</comment>
<evidence type="ECO:0000259" key="6">
    <source>
        <dbReference type="Pfam" id="PF01782"/>
    </source>
</evidence>
<dbReference type="PATRIC" id="fig|1658765.3.peg.1394"/>
<dbReference type="Gene3D" id="2.30.30.240">
    <property type="entry name" value="PRC-barrel domain"/>
    <property type="match status" value="1"/>
</dbReference>
<dbReference type="SUPFAM" id="SSF50346">
    <property type="entry name" value="PRC-barrel domain"/>
    <property type="match status" value="1"/>
</dbReference>
<dbReference type="SUPFAM" id="SSF50447">
    <property type="entry name" value="Translation proteins"/>
    <property type="match status" value="1"/>
</dbReference>
<proteinExistence type="inferred from homology"/>
<protein>
    <recommendedName>
        <fullName evidence="5">Ribosome maturation factor RimM</fullName>
    </recommendedName>
</protein>
<dbReference type="RefSeq" id="WP_048495329.1">
    <property type="nucleotide sequence ID" value="NZ_LFBU01000001.1"/>
</dbReference>
<dbReference type="InterPro" id="IPR002676">
    <property type="entry name" value="RimM_N"/>
</dbReference>
<keyword evidence="1 5" id="KW-0963">Cytoplasm</keyword>
<evidence type="ECO:0000313" key="8">
    <source>
        <dbReference type="EMBL" id="KMQ75202.1"/>
    </source>
</evidence>
<keyword evidence="4 5" id="KW-0143">Chaperone</keyword>
<evidence type="ECO:0000256" key="1">
    <source>
        <dbReference type="ARBA" id="ARBA00022490"/>
    </source>
</evidence>
<keyword evidence="2 5" id="KW-0690">Ribosome biogenesis</keyword>
<feature type="domain" description="Ribosome maturation factor RimM PRC barrel" evidence="7">
    <location>
        <begin position="102"/>
        <end position="172"/>
    </location>
</feature>
<evidence type="ECO:0000256" key="3">
    <source>
        <dbReference type="ARBA" id="ARBA00022552"/>
    </source>
</evidence>
<sequence length="175" mass="19796">MTQNSQETVIGRITSVFGVKGWLKVFSYTDPKEGILNYPDWTLALDGKRIPARLEEGRRQGQAIVVRLKGIDDRDLARTYCGAEVMVSRAELPELPEGEFYWFQLEGLEVFTVEDECLGKVHHLIETGANDVLVVQATASSIDQRERLIPYLPDQVVLSVDLAAQRMVVDWDPEF</sequence>
<dbReference type="InterPro" id="IPR056792">
    <property type="entry name" value="PRC_RimM"/>
</dbReference>
<comment type="domain">
    <text evidence="5">The PRC barrel domain binds ribosomal protein uS19.</text>
</comment>
<dbReference type="Pfam" id="PF24986">
    <property type="entry name" value="PRC_RimM"/>
    <property type="match status" value="1"/>
</dbReference>
<reference evidence="8 9" key="1">
    <citation type="submission" date="2015-06" db="EMBL/GenBank/DDBJ databases">
        <title>Marinobacter subterrani, a genetically tractable neutrophilic iron-oxidizing strain isolated from the Soudan Iron Mine.</title>
        <authorList>
            <person name="Bonis B.M."/>
            <person name="Gralnick J.A."/>
        </authorList>
    </citation>
    <scope>NUCLEOTIDE SEQUENCE [LARGE SCALE GENOMIC DNA]</scope>
    <source>
        <strain evidence="8 9">JG233</strain>
    </source>
</reference>
<keyword evidence="9" id="KW-1185">Reference proteome</keyword>
<dbReference type="STRING" id="1658765.Msub_11401"/>
<gene>
    <name evidence="5" type="primary">rimM</name>
    <name evidence="8" type="ORF">Msub_11401</name>
</gene>